<evidence type="ECO:0000313" key="4">
    <source>
        <dbReference type="Proteomes" id="UP000473648"/>
    </source>
</evidence>
<dbReference type="InterPro" id="IPR029052">
    <property type="entry name" value="Metallo-depent_PP-like"/>
</dbReference>
<dbReference type="Pfam" id="PF02872">
    <property type="entry name" value="5_nucleotid_C"/>
    <property type="match status" value="1"/>
</dbReference>
<reference evidence="3" key="1">
    <citation type="journal article" date="2020" name="Appl. Environ. Microbiol.">
        <title>Medium-Chain Fatty Acid Synthesis by 'Candidatus Weimeria bifida' gen. nov., sp. nov., and 'Candidatus Pseudoramibacter fermentans' sp. nov.</title>
        <authorList>
            <person name="Scarborough M.J."/>
            <person name="Myers K.S."/>
            <person name="Donohue T.J."/>
            <person name="Noguera D.R."/>
        </authorList>
    </citation>
    <scope>NUCLEOTIDE SEQUENCE</scope>
    <source>
        <strain evidence="3">EUB1.1</strain>
    </source>
</reference>
<dbReference type="SUPFAM" id="SSF55816">
    <property type="entry name" value="5'-nucleotidase (syn. UDP-sugar hydrolase), C-terminal domain"/>
    <property type="match status" value="1"/>
</dbReference>
<dbReference type="InterPro" id="IPR036907">
    <property type="entry name" value="5'-Nucleotdase_C_sf"/>
</dbReference>
<dbReference type="Proteomes" id="UP000473648">
    <property type="component" value="Unassembled WGS sequence"/>
</dbReference>
<dbReference type="AlphaFoldDB" id="A0A6L5GQ28"/>
<gene>
    <name evidence="3" type="ORF">FRC53_02215</name>
</gene>
<dbReference type="GO" id="GO:0009166">
    <property type="term" value="P:nucleotide catabolic process"/>
    <property type="evidence" value="ECO:0007669"/>
    <property type="project" value="InterPro"/>
</dbReference>
<dbReference type="Gene3D" id="3.90.780.10">
    <property type="entry name" value="5'-Nucleotidase, C-terminal domain"/>
    <property type="match status" value="1"/>
</dbReference>
<organism evidence="3 4">
    <name type="scientific">Candidatus Pseudoramibacter fermentans</name>
    <dbReference type="NCBI Taxonomy" id="2594427"/>
    <lineage>
        <taxon>Bacteria</taxon>
        <taxon>Bacillati</taxon>
        <taxon>Bacillota</taxon>
        <taxon>Clostridia</taxon>
        <taxon>Eubacteriales</taxon>
        <taxon>Eubacteriaceae</taxon>
        <taxon>Pseudoramibacter</taxon>
    </lineage>
</organism>
<feature type="transmembrane region" description="Helical" evidence="1">
    <location>
        <begin position="528"/>
        <end position="546"/>
    </location>
</feature>
<dbReference type="GO" id="GO:0016787">
    <property type="term" value="F:hydrolase activity"/>
    <property type="evidence" value="ECO:0007669"/>
    <property type="project" value="InterPro"/>
</dbReference>
<dbReference type="SUPFAM" id="SSF56300">
    <property type="entry name" value="Metallo-dependent phosphatases"/>
    <property type="match status" value="1"/>
</dbReference>
<protein>
    <recommendedName>
        <fullName evidence="2">5'-Nucleotidase C-terminal domain-containing protein</fullName>
    </recommendedName>
</protein>
<keyword evidence="1" id="KW-1133">Transmembrane helix</keyword>
<proteinExistence type="predicted"/>
<dbReference type="InterPro" id="IPR006179">
    <property type="entry name" value="5_nucleotidase/apyrase"/>
</dbReference>
<evidence type="ECO:0000313" key="3">
    <source>
        <dbReference type="EMBL" id="MQM72248.1"/>
    </source>
</evidence>
<evidence type="ECO:0000256" key="1">
    <source>
        <dbReference type="SAM" id="Phobius"/>
    </source>
</evidence>
<sequence length="566" mass="60582">MKGHVRAQMNRFAKWLVVLIGLLALLGAASPVLAKSASKAKTLRVIYTTRVDGQMNSDAKGRGGAAKLAALIKANRTDNTIVVDGGGFGNGLLNAAVYGEVGDPWSLMGTMGYDAALQTNDNRFAAYSKQAKAVKTQKNQAPKIVSRSAPSALEKQTERIAVFNKGGIKVGVMALSSGGSFWTTAQQARQDIARLKDNHCDVIVALSDLTDSQNKTIARLNHRINIIVDGRSGREIDDPITAGKAAIVSAGKNGTQIGVMDYRVDAQEVKTDGLIPMGANVKNDQDTADQVGQISAALTQQIDPSKVLAVSQQDFTSKKTRTKKFADNDTGNLVSDAYAAQADGAVGVVAESSLKDGLALGDVTVQNVVDLFSRNSGRLVKLTVSGETLRDFCEVDATIGYLATGRQLYFSGLTYDYAPSRTPFNRVTQVRVKADGKWQAVRANRHYTVITDQGTVQVLEAAPMKIAVKKQKIQSTLGWQAVVSAVGSQSKDGAADLSANYVVTRNAKKAVQIRTVGAYFKNPSRFGVLTYCVAIVVLALIVSVIISRQMKKQNGLTRRGQRGRKL</sequence>
<dbReference type="EMBL" id="VOGB01000004">
    <property type="protein sequence ID" value="MQM72248.1"/>
    <property type="molecule type" value="Genomic_DNA"/>
</dbReference>
<accession>A0A6L5GQ28</accession>
<evidence type="ECO:0000259" key="2">
    <source>
        <dbReference type="Pfam" id="PF02872"/>
    </source>
</evidence>
<dbReference type="GO" id="GO:0030288">
    <property type="term" value="C:outer membrane-bounded periplasmic space"/>
    <property type="evidence" value="ECO:0007669"/>
    <property type="project" value="TreeGrafter"/>
</dbReference>
<dbReference type="InterPro" id="IPR008334">
    <property type="entry name" value="5'-Nucleotdase_C"/>
</dbReference>
<name>A0A6L5GQ28_9FIRM</name>
<dbReference type="Gene3D" id="3.60.21.10">
    <property type="match status" value="1"/>
</dbReference>
<keyword evidence="1" id="KW-0472">Membrane</keyword>
<dbReference type="PANTHER" id="PTHR11575:SF24">
    <property type="entry name" value="5'-NUCLEOTIDASE"/>
    <property type="match status" value="1"/>
</dbReference>
<comment type="caution">
    <text evidence="3">The sequence shown here is derived from an EMBL/GenBank/DDBJ whole genome shotgun (WGS) entry which is preliminary data.</text>
</comment>
<keyword evidence="1" id="KW-0812">Transmembrane</keyword>
<keyword evidence="4" id="KW-1185">Reference proteome</keyword>
<dbReference type="PANTHER" id="PTHR11575">
    <property type="entry name" value="5'-NUCLEOTIDASE-RELATED"/>
    <property type="match status" value="1"/>
</dbReference>
<feature type="domain" description="5'-Nucleotidase C-terminal" evidence="2">
    <location>
        <begin position="318"/>
        <end position="453"/>
    </location>
</feature>